<dbReference type="Gene3D" id="3.60.40.10">
    <property type="entry name" value="PPM-type phosphatase domain"/>
    <property type="match status" value="1"/>
</dbReference>
<dbReference type="InterPro" id="IPR015655">
    <property type="entry name" value="PP2C"/>
</dbReference>
<feature type="domain" description="PPM-type phosphatase" evidence="2">
    <location>
        <begin position="25"/>
        <end position="254"/>
    </location>
</feature>
<dbReference type="SUPFAM" id="SSF81606">
    <property type="entry name" value="PP2C-like"/>
    <property type="match status" value="1"/>
</dbReference>
<proteinExistence type="predicted"/>
<dbReference type="SMART" id="SM00332">
    <property type="entry name" value="PP2Cc"/>
    <property type="match status" value="1"/>
</dbReference>
<dbReference type="CDD" id="cd00143">
    <property type="entry name" value="PP2Cc"/>
    <property type="match status" value="1"/>
</dbReference>
<evidence type="ECO:0000256" key="1">
    <source>
        <dbReference type="SAM" id="MobiDB-lite"/>
    </source>
</evidence>
<organism evidence="3 4">
    <name type="scientific">Paraconexibacter algicola</name>
    <dbReference type="NCBI Taxonomy" id="2133960"/>
    <lineage>
        <taxon>Bacteria</taxon>
        <taxon>Bacillati</taxon>
        <taxon>Actinomycetota</taxon>
        <taxon>Thermoleophilia</taxon>
        <taxon>Solirubrobacterales</taxon>
        <taxon>Paraconexibacteraceae</taxon>
        <taxon>Paraconexibacter</taxon>
    </lineage>
</organism>
<evidence type="ECO:0000313" key="3">
    <source>
        <dbReference type="EMBL" id="PTL58356.1"/>
    </source>
</evidence>
<dbReference type="OrthoDB" id="9801841at2"/>
<dbReference type="AlphaFoldDB" id="A0A2T4UGI8"/>
<comment type="caution">
    <text evidence="3">The sequence shown here is derived from an EMBL/GenBank/DDBJ whole genome shotgun (WGS) entry which is preliminary data.</text>
</comment>
<dbReference type="PROSITE" id="PS51746">
    <property type="entry name" value="PPM_2"/>
    <property type="match status" value="1"/>
</dbReference>
<keyword evidence="4" id="KW-1185">Reference proteome</keyword>
<dbReference type="RefSeq" id="WP_107566794.1">
    <property type="nucleotide sequence ID" value="NZ_PYYB01000001.1"/>
</dbReference>
<sequence length="255" mass="26533">MAILPHALTPRTPPAPGTTPLRVVAHGARSVRGLRRMRNEDAVLLASPLLAVADGVGGHAGGDDASALTVAALRRAVPDGAVRDPEDALLDALDEANAAVRAAARSRRVEGMASTVVAALLTAEGVTVAHAGDSRAYLWHDGRLERLTDDHSLVAVLEAREQITEDEARRHPLRSSILRAIGLDDELRADVDTVPVAPGDVLVLCTDGISDQLTDAEIADVLASTTDPDEACDVLVALARETGGDDTTVVVAQLG</sequence>
<dbReference type="Pfam" id="PF13672">
    <property type="entry name" value="PP2C_2"/>
    <property type="match status" value="1"/>
</dbReference>
<dbReference type="InterPro" id="IPR001932">
    <property type="entry name" value="PPM-type_phosphatase-like_dom"/>
</dbReference>
<name>A0A2T4UGI8_9ACTN</name>
<protein>
    <recommendedName>
        <fullName evidence="2">PPM-type phosphatase domain-containing protein</fullName>
    </recommendedName>
</protein>
<gene>
    <name evidence="3" type="ORF">C7Y72_01180</name>
</gene>
<evidence type="ECO:0000259" key="2">
    <source>
        <dbReference type="PROSITE" id="PS51746"/>
    </source>
</evidence>
<evidence type="ECO:0000313" key="4">
    <source>
        <dbReference type="Proteomes" id="UP000240739"/>
    </source>
</evidence>
<reference evidence="3 4" key="1">
    <citation type="submission" date="2018-03" db="EMBL/GenBank/DDBJ databases">
        <title>Aquarubrobacter algicola gen. nov., sp. nov., a novel actinobacterium isolated from shallow eutrophic lake during the end of cyanobacterial harmful algal blooms.</title>
        <authorList>
            <person name="Chun S.J."/>
        </authorList>
    </citation>
    <scope>NUCLEOTIDE SEQUENCE [LARGE SCALE GENOMIC DNA]</scope>
    <source>
        <strain evidence="3 4">Seoho-28</strain>
    </source>
</reference>
<dbReference type="Proteomes" id="UP000240739">
    <property type="component" value="Unassembled WGS sequence"/>
</dbReference>
<dbReference type="PANTHER" id="PTHR47992">
    <property type="entry name" value="PROTEIN PHOSPHATASE"/>
    <property type="match status" value="1"/>
</dbReference>
<dbReference type="GO" id="GO:0004722">
    <property type="term" value="F:protein serine/threonine phosphatase activity"/>
    <property type="evidence" value="ECO:0007669"/>
    <property type="project" value="InterPro"/>
</dbReference>
<dbReference type="InterPro" id="IPR036457">
    <property type="entry name" value="PPM-type-like_dom_sf"/>
</dbReference>
<feature type="region of interest" description="Disordered" evidence="1">
    <location>
        <begin position="1"/>
        <end position="20"/>
    </location>
</feature>
<accession>A0A2T4UGI8</accession>
<dbReference type="EMBL" id="PYYB01000001">
    <property type="protein sequence ID" value="PTL58356.1"/>
    <property type="molecule type" value="Genomic_DNA"/>
</dbReference>
<dbReference type="SMART" id="SM00331">
    <property type="entry name" value="PP2C_SIG"/>
    <property type="match status" value="1"/>
</dbReference>